<dbReference type="PANTHER" id="PTHR43463:SF1">
    <property type="entry name" value="NICOTINATE-NUCLEOTIDE--DIMETHYLBENZIMIDAZOLE PHOSPHORIBOSYLTRANSFERASE"/>
    <property type="match status" value="1"/>
</dbReference>
<dbReference type="RefSeq" id="WP_344704468.1">
    <property type="nucleotide sequence ID" value="NZ_BAAAZT010000074.1"/>
</dbReference>
<sequence>MPPLSDAPALKTLADRVRPVDRRAGDATRAYLDTLTKPPGSLGDLEALAVQLGEITGQAKPEVTPPACIVFAADHGVAAEGVSAFDQEVTAQMVANFAAGGAAINAFARCIDARLEVVDVGVAGDMADTGTADNPVVNAKIRRGTGNILTEPAMSCEEAVAALDAGAQAASRALDAGCRCLIVGEMGIANTTAASAMLAVLTGHPVSGVVGTGTGISSAGLSHKVSVIERAIEARWMDVSNPLDVLANVGGLEIGAMAGAYLAGAARGVPCLVDGFIATVAALLACELCPEVRGYLIFGHRSEEPGHDVALEALDAAPLLALGMRLGEGSGAALAFPLLDAACAMLREMATFADAGVDDSRS</sequence>
<dbReference type="HAMAP" id="MF_00230">
    <property type="entry name" value="CobT"/>
    <property type="match status" value="1"/>
</dbReference>
<evidence type="ECO:0000313" key="12">
    <source>
        <dbReference type="Proteomes" id="UP001500133"/>
    </source>
</evidence>
<reference evidence="12" key="1">
    <citation type="journal article" date="2019" name="Int. J. Syst. Evol. Microbiol.">
        <title>The Global Catalogue of Microorganisms (GCM) 10K type strain sequencing project: providing services to taxonomists for standard genome sequencing and annotation.</title>
        <authorList>
            <consortium name="The Broad Institute Genomics Platform"/>
            <consortium name="The Broad Institute Genome Sequencing Center for Infectious Disease"/>
            <person name="Wu L."/>
            <person name="Ma J."/>
        </authorList>
    </citation>
    <scope>NUCLEOTIDE SEQUENCE [LARGE SCALE GENOMIC DNA]</scope>
    <source>
        <strain evidence="12">JCM 16914</strain>
    </source>
</reference>
<evidence type="ECO:0000256" key="5">
    <source>
        <dbReference type="ARBA" id="ARBA00022573"/>
    </source>
</evidence>
<evidence type="ECO:0000256" key="9">
    <source>
        <dbReference type="ARBA" id="ARBA00047340"/>
    </source>
</evidence>
<evidence type="ECO:0000256" key="2">
    <source>
        <dbReference type="ARBA" id="ARBA00007110"/>
    </source>
</evidence>
<evidence type="ECO:0000256" key="6">
    <source>
        <dbReference type="ARBA" id="ARBA00022676"/>
    </source>
</evidence>
<dbReference type="InterPro" id="IPR017846">
    <property type="entry name" value="Nict_dMeBzImd_PRibTrfase_bact"/>
</dbReference>
<name>A0ABP7LSK1_9GAMM</name>
<dbReference type="InterPro" id="IPR036087">
    <property type="entry name" value="Nict_dMeBzImd_PRibTrfase_sf"/>
</dbReference>
<dbReference type="Gene3D" id="1.10.1610.10">
    <property type="match status" value="1"/>
</dbReference>
<evidence type="ECO:0000256" key="7">
    <source>
        <dbReference type="ARBA" id="ARBA00022679"/>
    </source>
</evidence>
<dbReference type="NCBIfam" id="TIGR03160">
    <property type="entry name" value="cobT_DBIPRT"/>
    <property type="match status" value="1"/>
</dbReference>
<dbReference type="InterPro" id="IPR003200">
    <property type="entry name" value="Nict_dMeBzImd_PRibTrfase"/>
</dbReference>
<evidence type="ECO:0000256" key="3">
    <source>
        <dbReference type="ARBA" id="ARBA00011991"/>
    </source>
</evidence>
<dbReference type="SUPFAM" id="SSF52733">
    <property type="entry name" value="Nicotinate mononucleotide:5,6-dimethylbenzimidazole phosphoribosyltransferase (CobT)"/>
    <property type="match status" value="1"/>
</dbReference>
<evidence type="ECO:0000256" key="8">
    <source>
        <dbReference type="ARBA" id="ARBA00030686"/>
    </source>
</evidence>
<dbReference type="CDD" id="cd02439">
    <property type="entry name" value="DMB-PRT_CobT"/>
    <property type="match status" value="1"/>
</dbReference>
<accession>A0ABP7LSK1</accession>
<organism evidence="11 12">
    <name type="scientific">Halomonas cibimaris</name>
    <dbReference type="NCBI Taxonomy" id="657012"/>
    <lineage>
        <taxon>Bacteria</taxon>
        <taxon>Pseudomonadati</taxon>
        <taxon>Pseudomonadota</taxon>
        <taxon>Gammaproteobacteria</taxon>
        <taxon>Oceanospirillales</taxon>
        <taxon>Halomonadaceae</taxon>
        <taxon>Halomonas</taxon>
    </lineage>
</organism>
<keyword evidence="5 10" id="KW-0169">Cobalamin biosynthesis</keyword>
<evidence type="ECO:0000256" key="4">
    <source>
        <dbReference type="ARBA" id="ARBA00015486"/>
    </source>
</evidence>
<comment type="caution">
    <text evidence="11">The sequence shown here is derived from an EMBL/GenBank/DDBJ whole genome shotgun (WGS) entry which is preliminary data.</text>
</comment>
<comment type="function">
    <text evidence="10">Catalyzes the synthesis of alpha-ribazole-5'-phosphate from nicotinate mononucleotide (NAMN) and 5,6-dimethylbenzimidazole (DMB).</text>
</comment>
<dbReference type="GO" id="GO:0016757">
    <property type="term" value="F:glycosyltransferase activity"/>
    <property type="evidence" value="ECO:0007669"/>
    <property type="project" value="UniProtKB-KW"/>
</dbReference>
<dbReference type="InterPro" id="IPR023195">
    <property type="entry name" value="Nict_dMeBzImd_PRibTrfase_N"/>
</dbReference>
<evidence type="ECO:0000313" key="11">
    <source>
        <dbReference type="EMBL" id="GAA3907809.1"/>
    </source>
</evidence>
<dbReference type="PANTHER" id="PTHR43463">
    <property type="entry name" value="NICOTINATE-NUCLEOTIDE--DIMETHYLBENZIMIDAZOLE PHOSPHORIBOSYLTRANSFERASE"/>
    <property type="match status" value="1"/>
</dbReference>
<dbReference type="Pfam" id="PF02277">
    <property type="entry name" value="DBI_PRT"/>
    <property type="match status" value="1"/>
</dbReference>
<dbReference type="EC" id="2.4.2.21" evidence="3 10"/>
<dbReference type="Gene3D" id="3.40.50.10210">
    <property type="match status" value="1"/>
</dbReference>
<keyword evidence="7 10" id="KW-0808">Transferase</keyword>
<evidence type="ECO:0000256" key="1">
    <source>
        <dbReference type="ARBA" id="ARBA00005049"/>
    </source>
</evidence>
<proteinExistence type="inferred from homology"/>
<comment type="similarity">
    <text evidence="2 10">Belongs to the CobT family.</text>
</comment>
<comment type="catalytic activity">
    <reaction evidence="9 10">
        <text>5,6-dimethylbenzimidazole + nicotinate beta-D-ribonucleotide = alpha-ribazole 5'-phosphate + nicotinate + H(+)</text>
        <dbReference type="Rhea" id="RHEA:11196"/>
        <dbReference type="ChEBI" id="CHEBI:15378"/>
        <dbReference type="ChEBI" id="CHEBI:15890"/>
        <dbReference type="ChEBI" id="CHEBI:32544"/>
        <dbReference type="ChEBI" id="CHEBI:57502"/>
        <dbReference type="ChEBI" id="CHEBI:57918"/>
        <dbReference type="EC" id="2.4.2.21"/>
    </reaction>
</comment>
<keyword evidence="6 10" id="KW-0328">Glycosyltransferase</keyword>
<comment type="pathway">
    <text evidence="1 10">Nucleoside biosynthesis; alpha-ribazole biosynthesis; alpha-ribazole from 5,6-dimethylbenzimidazole: step 1/2.</text>
</comment>
<protein>
    <recommendedName>
        <fullName evidence="4 10">Nicotinate-nucleotide--dimethylbenzimidazole phosphoribosyltransferase</fullName>
        <shortName evidence="10">NN:DBI PRT</shortName>
        <ecNumber evidence="3 10">2.4.2.21</ecNumber>
    </recommendedName>
    <alternativeName>
        <fullName evidence="8 10">N(1)-alpha-phosphoribosyltransferase</fullName>
    </alternativeName>
</protein>
<gene>
    <name evidence="10 11" type="primary">cobT</name>
    <name evidence="11" type="ORF">GCM10022228_17720</name>
</gene>
<evidence type="ECO:0000256" key="10">
    <source>
        <dbReference type="HAMAP-Rule" id="MF_00230"/>
    </source>
</evidence>
<dbReference type="EMBL" id="BAAAZT010000074">
    <property type="protein sequence ID" value="GAA3907809.1"/>
    <property type="molecule type" value="Genomic_DNA"/>
</dbReference>
<feature type="active site" description="Proton acceptor" evidence="10">
    <location>
        <position position="328"/>
    </location>
</feature>
<dbReference type="NCBIfam" id="NF000996">
    <property type="entry name" value="PRK00105.1"/>
    <property type="match status" value="1"/>
</dbReference>
<dbReference type="Proteomes" id="UP001500133">
    <property type="component" value="Unassembled WGS sequence"/>
</dbReference>
<keyword evidence="12" id="KW-1185">Reference proteome</keyword>